<dbReference type="EMBL" id="PGOL01000243">
    <property type="protein sequence ID" value="PKI74011.1"/>
    <property type="molecule type" value="Genomic_DNA"/>
</dbReference>
<feature type="region of interest" description="Disordered" evidence="1">
    <location>
        <begin position="63"/>
        <end position="92"/>
    </location>
</feature>
<feature type="compositionally biased region" description="Basic and acidic residues" evidence="1">
    <location>
        <begin position="67"/>
        <end position="79"/>
    </location>
</feature>
<feature type="compositionally biased region" description="Basic residues" evidence="1">
    <location>
        <begin position="1"/>
        <end position="11"/>
    </location>
</feature>
<dbReference type="Proteomes" id="UP000233551">
    <property type="component" value="Unassembled WGS sequence"/>
</dbReference>
<reference evidence="2 3" key="1">
    <citation type="submission" date="2017-11" db="EMBL/GenBank/DDBJ databases">
        <title>De-novo sequencing of pomegranate (Punica granatum L.) genome.</title>
        <authorList>
            <person name="Akparov Z."/>
            <person name="Amiraslanov A."/>
            <person name="Hajiyeva S."/>
            <person name="Abbasov M."/>
            <person name="Kaur K."/>
            <person name="Hamwieh A."/>
            <person name="Solovyev V."/>
            <person name="Salamov A."/>
            <person name="Braich B."/>
            <person name="Kosarev P."/>
            <person name="Mahmoud A."/>
            <person name="Hajiyev E."/>
            <person name="Babayeva S."/>
            <person name="Izzatullayeva V."/>
            <person name="Mammadov A."/>
            <person name="Mammadov A."/>
            <person name="Sharifova S."/>
            <person name="Ojaghi J."/>
            <person name="Eynullazada K."/>
            <person name="Bayramov B."/>
            <person name="Abdulazimova A."/>
            <person name="Shahmuradov I."/>
        </authorList>
    </citation>
    <scope>NUCLEOTIDE SEQUENCE [LARGE SCALE GENOMIC DNA]</scope>
    <source>
        <strain evidence="3">cv. AG2017</strain>
        <tissue evidence="2">Leaf</tissue>
    </source>
</reference>
<feature type="region of interest" description="Disordered" evidence="1">
    <location>
        <begin position="107"/>
        <end position="142"/>
    </location>
</feature>
<evidence type="ECO:0000313" key="2">
    <source>
        <dbReference type="EMBL" id="PKI74011.1"/>
    </source>
</evidence>
<sequence>MASSCKPRKQHFGNTGMKSHEQRLTSETIISPKKVSQLITSLIFSSTTHSRTALFDERLGRKPSITAREDKTSDNEGKYSTKPAFPVASKEKKIKDAEQKIGFYSSETADSRRIAKGSMPSDGEAAGDERNLRDDCERGGNERACRCTCNSPIG</sequence>
<name>A0A2I0KZX1_PUNGR</name>
<comment type="caution">
    <text evidence="2">The sequence shown here is derived from an EMBL/GenBank/DDBJ whole genome shotgun (WGS) entry which is preliminary data.</text>
</comment>
<proteinExistence type="predicted"/>
<accession>A0A2I0KZX1</accession>
<feature type="compositionally biased region" description="Basic and acidic residues" evidence="1">
    <location>
        <begin position="127"/>
        <end position="142"/>
    </location>
</feature>
<feature type="region of interest" description="Disordered" evidence="1">
    <location>
        <begin position="1"/>
        <end position="28"/>
    </location>
</feature>
<evidence type="ECO:0000256" key="1">
    <source>
        <dbReference type="SAM" id="MobiDB-lite"/>
    </source>
</evidence>
<gene>
    <name evidence="2" type="ORF">CRG98_005628</name>
</gene>
<protein>
    <submittedName>
        <fullName evidence="2">Uncharacterized protein</fullName>
    </submittedName>
</protein>
<keyword evidence="3" id="KW-1185">Reference proteome</keyword>
<organism evidence="2 3">
    <name type="scientific">Punica granatum</name>
    <name type="common">Pomegranate</name>
    <dbReference type="NCBI Taxonomy" id="22663"/>
    <lineage>
        <taxon>Eukaryota</taxon>
        <taxon>Viridiplantae</taxon>
        <taxon>Streptophyta</taxon>
        <taxon>Embryophyta</taxon>
        <taxon>Tracheophyta</taxon>
        <taxon>Spermatophyta</taxon>
        <taxon>Magnoliopsida</taxon>
        <taxon>eudicotyledons</taxon>
        <taxon>Gunneridae</taxon>
        <taxon>Pentapetalae</taxon>
        <taxon>rosids</taxon>
        <taxon>malvids</taxon>
        <taxon>Myrtales</taxon>
        <taxon>Lythraceae</taxon>
        <taxon>Punica</taxon>
    </lineage>
</organism>
<dbReference type="AlphaFoldDB" id="A0A2I0KZX1"/>
<evidence type="ECO:0000313" key="3">
    <source>
        <dbReference type="Proteomes" id="UP000233551"/>
    </source>
</evidence>